<comment type="similarity">
    <text evidence="2">Belongs to the SusD family.</text>
</comment>
<reference evidence="8 9" key="1">
    <citation type="submission" date="2018-08" db="EMBL/GenBank/DDBJ databases">
        <title>A genome reference for cultivated species of the human gut microbiota.</title>
        <authorList>
            <person name="Zou Y."/>
            <person name="Xue W."/>
            <person name="Luo G."/>
        </authorList>
    </citation>
    <scope>NUCLEOTIDE SEQUENCE [LARGE SCALE GENOMIC DNA]</scope>
    <source>
        <strain evidence="8 9">AF14-49</strain>
    </source>
</reference>
<evidence type="ECO:0000256" key="3">
    <source>
        <dbReference type="ARBA" id="ARBA00022729"/>
    </source>
</evidence>
<dbReference type="Gene3D" id="1.25.40.390">
    <property type="match status" value="1"/>
</dbReference>
<keyword evidence="4" id="KW-0472">Membrane</keyword>
<evidence type="ECO:0000256" key="1">
    <source>
        <dbReference type="ARBA" id="ARBA00004442"/>
    </source>
</evidence>
<dbReference type="Proteomes" id="UP000283589">
    <property type="component" value="Unassembled WGS sequence"/>
</dbReference>
<evidence type="ECO:0000313" key="8">
    <source>
        <dbReference type="EMBL" id="RGV36769.1"/>
    </source>
</evidence>
<dbReference type="Pfam" id="PF14322">
    <property type="entry name" value="SusD-like_3"/>
    <property type="match status" value="1"/>
</dbReference>
<comment type="subcellular location">
    <subcellularLocation>
        <location evidence="1">Cell outer membrane</location>
    </subcellularLocation>
</comment>
<keyword evidence="3" id="KW-0732">Signal</keyword>
<dbReference type="SUPFAM" id="SSF48452">
    <property type="entry name" value="TPR-like"/>
    <property type="match status" value="1"/>
</dbReference>
<evidence type="ECO:0000259" key="6">
    <source>
        <dbReference type="Pfam" id="PF07980"/>
    </source>
</evidence>
<name>A0A412X7E4_9BACT</name>
<dbReference type="InterPro" id="IPR011990">
    <property type="entry name" value="TPR-like_helical_dom_sf"/>
</dbReference>
<evidence type="ECO:0000256" key="4">
    <source>
        <dbReference type="ARBA" id="ARBA00023136"/>
    </source>
</evidence>
<keyword evidence="5" id="KW-0998">Cell outer membrane</keyword>
<accession>A0A412X7E4</accession>
<proteinExistence type="inferred from homology"/>
<feature type="domain" description="RagB/SusD" evidence="6">
    <location>
        <begin position="336"/>
        <end position="469"/>
    </location>
</feature>
<dbReference type="AlphaFoldDB" id="A0A412X7E4"/>
<dbReference type="EMBL" id="QRZA01000001">
    <property type="protein sequence ID" value="RGV36769.1"/>
    <property type="molecule type" value="Genomic_DNA"/>
</dbReference>
<protein>
    <submittedName>
        <fullName evidence="8">RagB/SusD family nutrient uptake outer membrane protein</fullName>
    </submittedName>
</protein>
<dbReference type="GO" id="GO:0009279">
    <property type="term" value="C:cell outer membrane"/>
    <property type="evidence" value="ECO:0007669"/>
    <property type="project" value="UniProtKB-SubCell"/>
</dbReference>
<dbReference type="InterPro" id="IPR033985">
    <property type="entry name" value="SusD-like_N"/>
</dbReference>
<sequence length="502" mass="57305">MKNIIKKSIIILSIIGLCSCNDFLKETSQDEVIPSTIEDLDQLLAYEGYPRYETQLMSFLDLLDDDVTQYITNNSQKTIVTKYSPLYLWGGRTATTNETMFEDYMNLTNPTDNSPIIEVDSYEKFYKMIAGCNVVIDMIGDVDGEEKTKKRVEGEARILRSFYYFNLVNIYAYPYNAPNAPEGKSAGVPLKLNSTIDQTSIPRSTVAEVYNTIISDVEKGINLLTEVNATGSKFRIGISTAHLLASRYYLFMENWEKVVEHATAVFSAPGNSHSLFDMTNVNYPNAINTGGFPHPFTLNNPEILFFYASEEEHEVVTSDYYAKCFMASDQLRNCYSNEDQRWNGYLCPYGEAGDEKKSSKFARELKFGACLRLSEAYLNRAEAYANLAKIGGNEYFGKALSDLNTIREKRIKNYASQAWTNSTFNNNADNLIENCREERRREFCFEGMRWFDLRRYGMQSFSHRLDESTNPGDEHSVEIGTATPKWMLPIMQHHKESNPALN</sequence>
<evidence type="ECO:0000256" key="5">
    <source>
        <dbReference type="ARBA" id="ARBA00023237"/>
    </source>
</evidence>
<dbReference type="STRING" id="1121130.GCA_000519105_03750"/>
<evidence type="ECO:0000313" key="9">
    <source>
        <dbReference type="Proteomes" id="UP000283589"/>
    </source>
</evidence>
<dbReference type="PROSITE" id="PS51257">
    <property type="entry name" value="PROKAR_LIPOPROTEIN"/>
    <property type="match status" value="1"/>
</dbReference>
<dbReference type="RefSeq" id="WP_118258334.1">
    <property type="nucleotide sequence ID" value="NZ_CALBWO010000038.1"/>
</dbReference>
<dbReference type="InterPro" id="IPR012944">
    <property type="entry name" value="SusD_RagB_dom"/>
</dbReference>
<evidence type="ECO:0000259" key="7">
    <source>
        <dbReference type="Pfam" id="PF14322"/>
    </source>
</evidence>
<comment type="caution">
    <text evidence="8">The sequence shown here is derived from an EMBL/GenBank/DDBJ whole genome shotgun (WGS) entry which is preliminary data.</text>
</comment>
<gene>
    <name evidence="8" type="ORF">DWW18_00830</name>
</gene>
<evidence type="ECO:0000256" key="2">
    <source>
        <dbReference type="ARBA" id="ARBA00006275"/>
    </source>
</evidence>
<feature type="domain" description="SusD-like N-terminal" evidence="7">
    <location>
        <begin position="97"/>
        <end position="250"/>
    </location>
</feature>
<dbReference type="Pfam" id="PF07980">
    <property type="entry name" value="SusD_RagB"/>
    <property type="match status" value="1"/>
</dbReference>
<organism evidence="8 9">
    <name type="scientific">Butyricimonas virosa</name>
    <dbReference type="NCBI Taxonomy" id="544645"/>
    <lineage>
        <taxon>Bacteria</taxon>
        <taxon>Pseudomonadati</taxon>
        <taxon>Bacteroidota</taxon>
        <taxon>Bacteroidia</taxon>
        <taxon>Bacteroidales</taxon>
        <taxon>Odoribacteraceae</taxon>
        <taxon>Butyricimonas</taxon>
    </lineage>
</organism>